<organism evidence="4 5">
    <name type="scientific">Rugosimonospora acidiphila</name>
    <dbReference type="NCBI Taxonomy" id="556531"/>
    <lineage>
        <taxon>Bacteria</taxon>
        <taxon>Bacillati</taxon>
        <taxon>Actinomycetota</taxon>
        <taxon>Actinomycetes</taxon>
        <taxon>Micromonosporales</taxon>
        <taxon>Micromonosporaceae</taxon>
        <taxon>Rugosimonospora</taxon>
    </lineage>
</organism>
<dbReference type="PRINTS" id="PR00368">
    <property type="entry name" value="FADPNR"/>
</dbReference>
<dbReference type="PANTHER" id="PTHR42949">
    <property type="entry name" value="ANAEROBIC GLYCEROL-3-PHOSPHATE DEHYDROGENASE SUBUNIT B"/>
    <property type="match status" value="1"/>
</dbReference>
<dbReference type="InterPro" id="IPR041117">
    <property type="entry name" value="SoxA_A3"/>
</dbReference>
<name>A0ABP9SQ98_9ACTN</name>
<evidence type="ECO:0000256" key="1">
    <source>
        <dbReference type="ARBA" id="ARBA00023002"/>
    </source>
</evidence>
<protein>
    <submittedName>
        <fullName evidence="4">NAD(P)/FAD-dependent oxidoreductase</fullName>
    </submittedName>
</protein>
<evidence type="ECO:0000313" key="5">
    <source>
        <dbReference type="Proteomes" id="UP001501570"/>
    </source>
</evidence>
<dbReference type="Proteomes" id="UP001501570">
    <property type="component" value="Unassembled WGS sequence"/>
</dbReference>
<dbReference type="PRINTS" id="PR00469">
    <property type="entry name" value="PNDRDTASEII"/>
</dbReference>
<dbReference type="SUPFAM" id="SSF51905">
    <property type="entry name" value="FAD/NAD(P)-binding domain"/>
    <property type="match status" value="1"/>
</dbReference>
<dbReference type="InterPro" id="IPR017224">
    <property type="entry name" value="Opine_Oxase_asu/HCN_bsu"/>
</dbReference>
<feature type="domain" description="SoxA A3" evidence="3">
    <location>
        <begin position="387"/>
        <end position="461"/>
    </location>
</feature>
<reference evidence="5" key="1">
    <citation type="journal article" date="2019" name="Int. J. Syst. Evol. Microbiol.">
        <title>The Global Catalogue of Microorganisms (GCM) 10K type strain sequencing project: providing services to taxonomists for standard genome sequencing and annotation.</title>
        <authorList>
            <consortium name="The Broad Institute Genomics Platform"/>
            <consortium name="The Broad Institute Genome Sequencing Center for Infectious Disease"/>
            <person name="Wu L."/>
            <person name="Ma J."/>
        </authorList>
    </citation>
    <scope>NUCLEOTIDE SEQUENCE [LARGE SCALE GENOMIC DNA]</scope>
    <source>
        <strain evidence="5">JCM 18304</strain>
    </source>
</reference>
<dbReference type="InterPro" id="IPR051691">
    <property type="entry name" value="Metab_Enz_Cyan_OpOx_G3PDH"/>
</dbReference>
<keyword evidence="5" id="KW-1185">Reference proteome</keyword>
<dbReference type="Gene3D" id="3.50.50.60">
    <property type="entry name" value="FAD/NAD(P)-binding domain"/>
    <property type="match status" value="2"/>
</dbReference>
<dbReference type="Pfam" id="PF17806">
    <property type="entry name" value="SO_alpha_A3"/>
    <property type="match status" value="1"/>
</dbReference>
<dbReference type="InterPro" id="IPR041854">
    <property type="entry name" value="BFD-like_2Fe2S-bd_dom_sf"/>
</dbReference>
<gene>
    <name evidence="4" type="ORF">GCM10023322_72840</name>
</gene>
<comment type="caution">
    <text evidence="4">The sequence shown here is derived from an EMBL/GenBank/DDBJ whole genome shotgun (WGS) entry which is preliminary data.</text>
</comment>
<evidence type="ECO:0000313" key="4">
    <source>
        <dbReference type="EMBL" id="GAA5198743.1"/>
    </source>
</evidence>
<dbReference type="RefSeq" id="WP_345637599.1">
    <property type="nucleotide sequence ID" value="NZ_BAABJQ010000034.1"/>
</dbReference>
<dbReference type="EMBL" id="BAABJQ010000034">
    <property type="protein sequence ID" value="GAA5198743.1"/>
    <property type="molecule type" value="Genomic_DNA"/>
</dbReference>
<proteinExistence type="predicted"/>
<feature type="domain" description="FAD/NAD(P)-binding" evidence="2">
    <location>
        <begin position="6"/>
        <end position="323"/>
    </location>
</feature>
<dbReference type="PIRSF" id="PIRSF037495">
    <property type="entry name" value="Opine_OX_OoxA/HcnB"/>
    <property type="match status" value="1"/>
</dbReference>
<sequence>MTTRSDLVIVGAGPAGLSAALAAAGAGVDVTVLDSNAAPGGQIWRQPASGAAGHPPAGRAARALSAVAAHPRVEVLSDRTVSLAEPDAGSGGVLFVQGPDGGETIRARALVLATGATELSLPFPGWDLPGVLTPGAAQAMLKAHGVLAGRRILVAGTGPFLWPVAAGLRRAGARIVALVDGARQGSTGLRLAGLARHPALVGQAAGFLRALAAGRVPVLGGRVVVAAHGRDAVESVTVARLDGRGRIASEGRREYAVDALCVGWGFVPSVELARSLGCAETVHPNRPGSAVTVDADQATTAPGVFAAGEVTGIGGAVVSWWEGMIAGAAAAHALGALPRQGFAERTRVARRRCGDARHAARLLERAFPPYPDWTDWLTPETVFCRCEEVTWQRMVDALDEGGEDVRTVKGQTRCGMGWCQGRVCGPAAQLAVARRLGRAPGDVGDLATRPLAVPIPIGLLGGAGRADETGD</sequence>
<dbReference type="CDD" id="cd19946">
    <property type="entry name" value="GlpA-like_Fer2_BFD-like"/>
    <property type="match status" value="1"/>
</dbReference>
<accession>A0ABP9SQ98</accession>
<evidence type="ECO:0000259" key="2">
    <source>
        <dbReference type="Pfam" id="PF07992"/>
    </source>
</evidence>
<evidence type="ECO:0000259" key="3">
    <source>
        <dbReference type="Pfam" id="PF17806"/>
    </source>
</evidence>
<dbReference type="PANTHER" id="PTHR42949:SF3">
    <property type="entry name" value="ANAEROBIC GLYCEROL-3-PHOSPHATE DEHYDROGENASE SUBUNIT B"/>
    <property type="match status" value="1"/>
</dbReference>
<dbReference type="InterPro" id="IPR036188">
    <property type="entry name" value="FAD/NAD-bd_sf"/>
</dbReference>
<dbReference type="InterPro" id="IPR023753">
    <property type="entry name" value="FAD/NAD-binding_dom"/>
</dbReference>
<dbReference type="Pfam" id="PF07992">
    <property type="entry name" value="Pyr_redox_2"/>
    <property type="match status" value="1"/>
</dbReference>
<dbReference type="Gene3D" id="1.10.10.1100">
    <property type="entry name" value="BFD-like [2Fe-2S]-binding domain"/>
    <property type="match status" value="1"/>
</dbReference>
<keyword evidence="1" id="KW-0560">Oxidoreductase</keyword>